<dbReference type="PRINTS" id="PR00304">
    <property type="entry name" value="TCOMPLEXTCP1"/>
</dbReference>
<comment type="caution">
    <text evidence="6">The sequence shown here is derived from an EMBL/GenBank/DDBJ whole genome shotgun (WGS) entry which is preliminary data.</text>
</comment>
<evidence type="ECO:0000313" key="6">
    <source>
        <dbReference type="EMBL" id="MBM3282076.1"/>
    </source>
</evidence>
<dbReference type="PANTHER" id="PTHR11353">
    <property type="entry name" value="CHAPERONIN"/>
    <property type="match status" value="1"/>
</dbReference>
<evidence type="ECO:0000256" key="1">
    <source>
        <dbReference type="ARBA" id="ARBA00008020"/>
    </source>
</evidence>
<dbReference type="CDD" id="cd03343">
    <property type="entry name" value="cpn60"/>
    <property type="match status" value="1"/>
</dbReference>
<dbReference type="AlphaFoldDB" id="A0A8T4C6D6"/>
<proteinExistence type="inferred from homology"/>
<dbReference type="NCBIfam" id="TIGR02339">
    <property type="entry name" value="thermosome_arch"/>
    <property type="match status" value="1"/>
</dbReference>
<dbReference type="EMBL" id="VGJJ01000009">
    <property type="protein sequence ID" value="MBM3282076.1"/>
    <property type="molecule type" value="Genomic_DNA"/>
</dbReference>
<evidence type="ECO:0000313" key="7">
    <source>
        <dbReference type="Proteomes" id="UP000774699"/>
    </source>
</evidence>
<dbReference type="SUPFAM" id="SSF52029">
    <property type="entry name" value="GroEL apical domain-like"/>
    <property type="match status" value="1"/>
</dbReference>
<dbReference type="GO" id="GO:0140662">
    <property type="term" value="F:ATP-dependent protein folding chaperone"/>
    <property type="evidence" value="ECO:0007669"/>
    <property type="project" value="InterPro"/>
</dbReference>
<dbReference type="PROSITE" id="PS00750">
    <property type="entry name" value="TCP1_1"/>
    <property type="match status" value="1"/>
</dbReference>
<reference evidence="6" key="1">
    <citation type="submission" date="2019-03" db="EMBL/GenBank/DDBJ databases">
        <title>Lake Tanganyika Metagenome-Assembled Genomes (MAGs).</title>
        <authorList>
            <person name="Tran P."/>
        </authorList>
    </citation>
    <scope>NUCLEOTIDE SEQUENCE</scope>
    <source>
        <strain evidence="6">M_DeepCast_50m_m2_156</strain>
    </source>
</reference>
<dbReference type="PROSITE" id="PS00751">
    <property type="entry name" value="TCP1_2"/>
    <property type="match status" value="1"/>
</dbReference>
<dbReference type="GO" id="GO:0005524">
    <property type="term" value="F:ATP binding"/>
    <property type="evidence" value="ECO:0007669"/>
    <property type="project" value="UniProtKB-KW"/>
</dbReference>
<dbReference type="InterPro" id="IPR017998">
    <property type="entry name" value="Chaperone_TCP-1"/>
</dbReference>
<dbReference type="Gene3D" id="1.10.560.10">
    <property type="entry name" value="GroEL-like equatorial domain"/>
    <property type="match status" value="1"/>
</dbReference>
<organism evidence="6 7">
    <name type="scientific">Candidatus Iainarchaeum sp</name>
    <dbReference type="NCBI Taxonomy" id="3101447"/>
    <lineage>
        <taxon>Archaea</taxon>
        <taxon>Candidatus Iainarchaeota</taxon>
        <taxon>Candidatus Iainarchaeia</taxon>
        <taxon>Candidatus Iainarchaeales</taxon>
        <taxon>Candidatus Iainarchaeaceae</taxon>
        <taxon>Candidatus Iainarchaeum</taxon>
    </lineage>
</organism>
<evidence type="ECO:0000256" key="2">
    <source>
        <dbReference type="ARBA" id="ARBA00022741"/>
    </source>
</evidence>
<dbReference type="InterPro" id="IPR027410">
    <property type="entry name" value="TCP-1-like_intermed_sf"/>
</dbReference>
<evidence type="ECO:0000256" key="5">
    <source>
        <dbReference type="RuleBase" id="RU004187"/>
    </source>
</evidence>
<dbReference type="PROSITE" id="PS00995">
    <property type="entry name" value="TCP1_3"/>
    <property type="match status" value="1"/>
</dbReference>
<dbReference type="NCBIfam" id="NF041083">
    <property type="entry name" value="thermosome_beta"/>
    <property type="match status" value="1"/>
</dbReference>
<dbReference type="GO" id="GO:0016887">
    <property type="term" value="F:ATP hydrolysis activity"/>
    <property type="evidence" value="ECO:0007669"/>
    <property type="project" value="InterPro"/>
</dbReference>
<dbReference type="InterPro" id="IPR002194">
    <property type="entry name" value="Chaperonin_TCP-1_CS"/>
</dbReference>
<dbReference type="Gene3D" id="3.30.260.10">
    <property type="entry name" value="TCP-1-like chaperonin intermediate domain"/>
    <property type="match status" value="1"/>
</dbReference>
<keyword evidence="2 5" id="KW-0547">Nucleotide-binding</keyword>
<comment type="similarity">
    <text evidence="1 5">Belongs to the TCP-1 chaperonin family.</text>
</comment>
<dbReference type="SUPFAM" id="SSF54849">
    <property type="entry name" value="GroEL-intermediate domain like"/>
    <property type="match status" value="1"/>
</dbReference>
<protein>
    <submittedName>
        <fullName evidence="6">Thermosome subunit</fullName>
    </submittedName>
</protein>
<dbReference type="Gene3D" id="3.50.7.10">
    <property type="entry name" value="GroEL"/>
    <property type="match status" value="1"/>
</dbReference>
<dbReference type="InterPro" id="IPR027413">
    <property type="entry name" value="GROEL-like_equatorial_sf"/>
</dbReference>
<sequence length="545" mass="58614">MTDNKANQQMMFLPEGSRRVLGRDAQRINILIAKAVANAVKSTLGPKGMDKMLVDDMGDVTISNDGATILGEMQIDHPAGKMMVEVAKTQDREVGDGTTSAVILAGGLLQKAESLLDDEIHPSIIINGYRMAEKKAKDIANEIADGLSFDDTKTLRKIAMTSMTGKSAEAEARLSDLVVEAVQTVAEKEDGKYHIDLDHVKIEKKTGASLHESELIKGIVLDKEIVHSGMPRHVENAKIALIDAALEIKETETDAKIEITSPDQLQAFLDQEEGMLKKMVENIQKSGATVVVCQKGIDDLAQHFLAKAGVLAVRRVKQSDLQKLAKSTGGKIISRIQDITKEDLGHAKSVSEKKIAGDNMVFIEGCKNPKAVTILVRGGTQHVIDEAERALTDALGAVTSSIKDGKTVTGGGSTEIEIAMQLQEYAKNVGGREQLAINAFAEALEIIPKTLAETAGMDPIDTLVGLRARHKGKEGKYLGVNVHDSKIDDMRKLNVVEPLRIKTQALSSASEVAQMLLRIDDIIAASSGSKMPKGGMPDMSGMGMD</sequence>
<keyword evidence="4 5" id="KW-0143">Chaperone</keyword>
<name>A0A8T4C6D6_9ARCH</name>
<dbReference type="GO" id="GO:0051082">
    <property type="term" value="F:unfolded protein binding"/>
    <property type="evidence" value="ECO:0007669"/>
    <property type="project" value="InterPro"/>
</dbReference>
<keyword evidence="3 5" id="KW-0067">ATP-binding</keyword>
<dbReference type="Proteomes" id="UP000774699">
    <property type="component" value="Unassembled WGS sequence"/>
</dbReference>
<dbReference type="Pfam" id="PF00118">
    <property type="entry name" value="Cpn60_TCP1"/>
    <property type="match status" value="1"/>
</dbReference>
<dbReference type="InterPro" id="IPR002423">
    <property type="entry name" value="Cpn60/GroEL/TCP-1"/>
</dbReference>
<dbReference type="InterPro" id="IPR027409">
    <property type="entry name" value="GroEL-like_apical_dom_sf"/>
</dbReference>
<dbReference type="InterPro" id="IPR012714">
    <property type="entry name" value="Thermosome_arc"/>
</dbReference>
<evidence type="ECO:0000256" key="4">
    <source>
        <dbReference type="ARBA" id="ARBA00023186"/>
    </source>
</evidence>
<dbReference type="InterPro" id="IPR053374">
    <property type="entry name" value="TCP-1_chaperonin"/>
</dbReference>
<dbReference type="NCBIfam" id="NF041082">
    <property type="entry name" value="thermosome_alpha"/>
    <property type="match status" value="1"/>
</dbReference>
<accession>A0A8T4C6D6</accession>
<gene>
    <name evidence="6" type="ORF">FJY86_01900</name>
</gene>
<dbReference type="SUPFAM" id="SSF48592">
    <property type="entry name" value="GroEL equatorial domain-like"/>
    <property type="match status" value="1"/>
</dbReference>
<evidence type="ECO:0000256" key="3">
    <source>
        <dbReference type="ARBA" id="ARBA00022840"/>
    </source>
</evidence>
<dbReference type="InterPro" id="IPR054827">
    <property type="entry name" value="thermosome_alpha"/>
</dbReference>